<evidence type="ECO:0000313" key="1">
    <source>
        <dbReference type="Proteomes" id="UP000694930"/>
    </source>
</evidence>
<dbReference type="PANTHER" id="PTHR47266">
    <property type="entry name" value="ENDONUCLEASE-RELATED"/>
    <property type="match status" value="1"/>
</dbReference>
<gene>
    <name evidence="2" type="primary">LOC107016752</name>
</gene>
<protein>
    <submittedName>
        <fullName evidence="2">Uncharacterized protein LOC107016752</fullName>
    </submittedName>
</protein>
<proteinExistence type="predicted"/>
<name>A0ABM1GL08_SOLPN</name>
<dbReference type="RefSeq" id="XP_015072611.1">
    <property type="nucleotide sequence ID" value="XM_015217125.1"/>
</dbReference>
<reference evidence="1" key="1">
    <citation type="journal article" date="2014" name="Nat. Genet.">
        <title>The genome of the stress-tolerant wild tomato species Solanum pennellii.</title>
        <authorList>
            <person name="Bolger A."/>
            <person name="Scossa F."/>
            <person name="Bolger M.E."/>
            <person name="Lanz C."/>
            <person name="Maumus F."/>
            <person name="Tohge T."/>
            <person name="Quesneville H."/>
            <person name="Alseekh S."/>
            <person name="Sorensen I."/>
            <person name="Lichtenstein G."/>
            <person name="Fich E.A."/>
            <person name="Conte M."/>
            <person name="Keller H."/>
            <person name="Schneeberger K."/>
            <person name="Schwacke R."/>
            <person name="Ofner I."/>
            <person name="Vrebalov J."/>
            <person name="Xu Y."/>
            <person name="Osorio S."/>
            <person name="Aflitos S.A."/>
            <person name="Schijlen E."/>
            <person name="Jimenez-Gomez J.M."/>
            <person name="Ryngajllo M."/>
            <person name="Kimura S."/>
            <person name="Kumar R."/>
            <person name="Koenig D."/>
            <person name="Headland L.R."/>
            <person name="Maloof J.N."/>
            <person name="Sinha N."/>
            <person name="van Ham R.C."/>
            <person name="Lankhorst R.K."/>
            <person name="Mao L."/>
            <person name="Vogel A."/>
            <person name="Arsova B."/>
            <person name="Panstruga R."/>
            <person name="Fei Z."/>
            <person name="Rose J.K."/>
            <person name="Zamir D."/>
            <person name="Carrari F."/>
            <person name="Giovannoni J.J."/>
            <person name="Weigel D."/>
            <person name="Usadel B."/>
            <person name="Fernie A.R."/>
        </authorList>
    </citation>
    <scope>NUCLEOTIDE SEQUENCE [LARGE SCALE GENOMIC DNA]</scope>
    <source>
        <strain evidence="1">cv. LA0716</strain>
    </source>
</reference>
<accession>A0ABM1GL08</accession>
<reference evidence="2" key="2">
    <citation type="submission" date="2025-08" db="UniProtKB">
        <authorList>
            <consortium name="RefSeq"/>
        </authorList>
    </citation>
    <scope>IDENTIFICATION</scope>
</reference>
<dbReference type="Gene3D" id="3.30.420.10">
    <property type="entry name" value="Ribonuclease H-like superfamily/Ribonuclease H"/>
    <property type="match status" value="1"/>
</dbReference>
<dbReference type="InterPro" id="IPR052160">
    <property type="entry name" value="Gypsy_RT_Integrase-like"/>
</dbReference>
<sequence length="163" mass="19515">MLNSQWNDWAVNLDDALWAYRTTYKTPIGTSPYHLVFGKECHLPVELEHQAYWEVNKLNLDPKLVGKKRMDQLHELEQFRLYAYENAKLYKEKTKQWHDKHIVAQLFKPGQMVLLFNFRLRLFPGKLKSKLSGLFEVVHMTDHDTVELWNEEKKSMFFMNGKL</sequence>
<keyword evidence="1" id="KW-1185">Reference proteome</keyword>
<evidence type="ECO:0000313" key="2">
    <source>
        <dbReference type="RefSeq" id="XP_015072611.1"/>
    </source>
</evidence>
<dbReference type="InterPro" id="IPR036397">
    <property type="entry name" value="RNaseH_sf"/>
</dbReference>
<dbReference type="Proteomes" id="UP000694930">
    <property type="component" value="Chromosome 4"/>
</dbReference>
<dbReference type="GeneID" id="107016752"/>
<organism evidence="1 2">
    <name type="scientific">Solanum pennellii</name>
    <name type="common">Tomato</name>
    <name type="synonym">Lycopersicon pennellii</name>
    <dbReference type="NCBI Taxonomy" id="28526"/>
    <lineage>
        <taxon>Eukaryota</taxon>
        <taxon>Viridiplantae</taxon>
        <taxon>Streptophyta</taxon>
        <taxon>Embryophyta</taxon>
        <taxon>Tracheophyta</taxon>
        <taxon>Spermatophyta</taxon>
        <taxon>Magnoliopsida</taxon>
        <taxon>eudicotyledons</taxon>
        <taxon>Gunneridae</taxon>
        <taxon>Pentapetalae</taxon>
        <taxon>asterids</taxon>
        <taxon>lamiids</taxon>
        <taxon>Solanales</taxon>
        <taxon>Solanaceae</taxon>
        <taxon>Solanoideae</taxon>
        <taxon>Solaneae</taxon>
        <taxon>Solanum</taxon>
        <taxon>Solanum subgen. Lycopersicon</taxon>
    </lineage>
</organism>